<feature type="domain" description="Deacetylase PdaC" evidence="4">
    <location>
        <begin position="69"/>
        <end position="165"/>
    </location>
</feature>
<dbReference type="InterPro" id="IPR021729">
    <property type="entry name" value="DUF3298"/>
</dbReference>
<feature type="signal peptide" evidence="1">
    <location>
        <begin position="1"/>
        <end position="24"/>
    </location>
</feature>
<feature type="domain" description="DUF3298" evidence="3">
    <location>
        <begin position="190"/>
        <end position="258"/>
    </location>
</feature>
<evidence type="ECO:0000313" key="6">
    <source>
        <dbReference type="Proteomes" id="UP000608420"/>
    </source>
</evidence>
<dbReference type="SUPFAM" id="SSF55383">
    <property type="entry name" value="Copper amine oxidase, domain N"/>
    <property type="match status" value="1"/>
</dbReference>
<reference evidence="6" key="1">
    <citation type="journal article" date="2019" name="Int. J. Syst. Evol. Microbiol.">
        <title>The Global Catalogue of Microorganisms (GCM) 10K type strain sequencing project: providing services to taxonomists for standard genome sequencing and annotation.</title>
        <authorList>
            <consortium name="The Broad Institute Genomics Platform"/>
            <consortium name="The Broad Institute Genome Sequencing Center for Infectious Disease"/>
            <person name="Wu L."/>
            <person name="Ma J."/>
        </authorList>
    </citation>
    <scope>NUCLEOTIDE SEQUENCE [LARGE SCALE GENOMIC DNA]</scope>
    <source>
        <strain evidence="6">CGMCC 1.15420</strain>
    </source>
</reference>
<dbReference type="Gene3D" id="3.30.565.40">
    <property type="entry name" value="Fervidobacterium nodosum Rt17-B1 like"/>
    <property type="match status" value="1"/>
</dbReference>
<evidence type="ECO:0000259" key="2">
    <source>
        <dbReference type="Pfam" id="PF07833"/>
    </source>
</evidence>
<dbReference type="InterPro" id="IPR012854">
    <property type="entry name" value="Cu_amine_oxidase-like_N"/>
</dbReference>
<sequence>MKTWMTKKTIIALGVAGGLLISGAGVTQLAHPVQAAQGQVASPTKNAVEAALTNNQEQKVTVKTKTLSSDSPYLKAQVKIPVVEGLKDKQYGLEMNDIIERNADKAIQEWEKLAAEGAKDAKENNYEFRPYELYINYEVKSDGSDSANPQQLLSFVVTQEGFSGGTSMPIQYFYNVWNKAEAERVTLKGLFGADYKATLDKQISEQIAKQPEDYFADQFKGIESNQEEDFYVKDGKAVVVFPKYEIAPGAAGTPEFSIALPDTSANGEANEAAPASIVINKSDYYTKDNGQVMIPLRSTIEGLGFKLTWNAKDKKAELTKGAVFTAVELGKDQYFFAKVAPFSLGAAPELHNKNMYVPADFVSKVLQGSIEKTENGALKATLK</sequence>
<accession>A0ABQ1VR10</accession>
<dbReference type="EMBL" id="BMIW01000005">
    <property type="protein sequence ID" value="GGF91337.1"/>
    <property type="molecule type" value="Genomic_DNA"/>
</dbReference>
<dbReference type="Gene3D" id="3.90.640.20">
    <property type="entry name" value="Heat-shock cognate protein, ATPase"/>
    <property type="match status" value="1"/>
</dbReference>
<evidence type="ECO:0000259" key="3">
    <source>
        <dbReference type="Pfam" id="PF11738"/>
    </source>
</evidence>
<evidence type="ECO:0000313" key="5">
    <source>
        <dbReference type="EMBL" id="GGF91337.1"/>
    </source>
</evidence>
<evidence type="ECO:0000259" key="4">
    <source>
        <dbReference type="Pfam" id="PF13739"/>
    </source>
</evidence>
<dbReference type="Pfam" id="PF13739">
    <property type="entry name" value="PdaC"/>
    <property type="match status" value="1"/>
</dbReference>
<evidence type="ECO:0008006" key="7">
    <source>
        <dbReference type="Google" id="ProtNLM"/>
    </source>
</evidence>
<dbReference type="InterPro" id="IPR025303">
    <property type="entry name" value="PdaC"/>
</dbReference>
<dbReference type="InterPro" id="IPR037126">
    <property type="entry name" value="PdaC/RsiV-like_sf"/>
</dbReference>
<keyword evidence="1" id="KW-0732">Signal</keyword>
<gene>
    <name evidence="5" type="ORF">GCM10010913_11000</name>
</gene>
<dbReference type="Pfam" id="PF07833">
    <property type="entry name" value="Cu_amine_oxidN1"/>
    <property type="match status" value="1"/>
</dbReference>
<keyword evidence="6" id="KW-1185">Reference proteome</keyword>
<dbReference type="Pfam" id="PF11738">
    <property type="entry name" value="DUF3298"/>
    <property type="match status" value="1"/>
</dbReference>
<dbReference type="Gene3D" id="3.30.457.10">
    <property type="entry name" value="Copper amine oxidase-like, N-terminal domain"/>
    <property type="match status" value="1"/>
</dbReference>
<dbReference type="Proteomes" id="UP000608420">
    <property type="component" value="Unassembled WGS sequence"/>
</dbReference>
<evidence type="ECO:0000256" key="1">
    <source>
        <dbReference type="SAM" id="SignalP"/>
    </source>
</evidence>
<comment type="caution">
    <text evidence="5">The sequence shown here is derived from an EMBL/GenBank/DDBJ whole genome shotgun (WGS) entry which is preliminary data.</text>
</comment>
<dbReference type="RefSeq" id="WP_120463019.1">
    <property type="nucleotide sequence ID" value="NZ_KZ987724.1"/>
</dbReference>
<name>A0ABQ1VR10_9BACL</name>
<organism evidence="5 6">
    <name type="scientific">Paenibacillus aceti</name>
    <dbReference type="NCBI Taxonomy" id="1820010"/>
    <lineage>
        <taxon>Bacteria</taxon>
        <taxon>Bacillati</taxon>
        <taxon>Bacillota</taxon>
        <taxon>Bacilli</taxon>
        <taxon>Bacillales</taxon>
        <taxon>Paenibacillaceae</taxon>
        <taxon>Paenibacillus</taxon>
    </lineage>
</organism>
<feature type="domain" description="Copper amine oxidase-like N-terminal" evidence="2">
    <location>
        <begin position="288"/>
        <end position="373"/>
    </location>
</feature>
<protein>
    <recommendedName>
        <fullName evidence="7">DUF3298 domain-containing protein</fullName>
    </recommendedName>
</protein>
<proteinExistence type="predicted"/>
<feature type="chain" id="PRO_5047359597" description="DUF3298 domain-containing protein" evidence="1">
    <location>
        <begin position="25"/>
        <end position="383"/>
    </location>
</feature>
<dbReference type="InterPro" id="IPR036582">
    <property type="entry name" value="Mao_N_sf"/>
</dbReference>